<dbReference type="Pfam" id="PF13472">
    <property type="entry name" value="Lipase_GDSL_2"/>
    <property type="match status" value="1"/>
</dbReference>
<protein>
    <submittedName>
        <fullName evidence="3">SGNH/GDSL hydrolase family protein</fullName>
    </submittedName>
</protein>
<reference evidence="3" key="1">
    <citation type="submission" date="2022-10" db="EMBL/GenBank/DDBJ databases">
        <title>The complete genomes of actinobacterial strains from the NBC collection.</title>
        <authorList>
            <person name="Joergensen T.S."/>
            <person name="Alvarez Arevalo M."/>
            <person name="Sterndorff E.B."/>
            <person name="Faurdal D."/>
            <person name="Vuksanovic O."/>
            <person name="Mourched A.-S."/>
            <person name="Charusanti P."/>
            <person name="Shaw S."/>
            <person name="Blin K."/>
            <person name="Weber T."/>
        </authorList>
    </citation>
    <scope>NUCLEOTIDE SEQUENCE</scope>
    <source>
        <strain evidence="3">NBC_00189</strain>
    </source>
</reference>
<proteinExistence type="predicted"/>
<dbReference type="SUPFAM" id="SSF52266">
    <property type="entry name" value="SGNH hydrolase"/>
    <property type="match status" value="1"/>
</dbReference>
<feature type="signal peptide" evidence="1">
    <location>
        <begin position="1"/>
        <end position="20"/>
    </location>
</feature>
<dbReference type="Proteomes" id="UP001432166">
    <property type="component" value="Chromosome"/>
</dbReference>
<organism evidence="3 4">
    <name type="scientific">Streptomyces tauricus</name>
    <dbReference type="NCBI Taxonomy" id="68274"/>
    <lineage>
        <taxon>Bacteria</taxon>
        <taxon>Bacillati</taxon>
        <taxon>Actinomycetota</taxon>
        <taxon>Actinomycetes</taxon>
        <taxon>Kitasatosporales</taxon>
        <taxon>Streptomycetaceae</taxon>
        <taxon>Streptomyces</taxon>
        <taxon>Streptomyces aurantiacus group</taxon>
    </lineage>
</organism>
<dbReference type="InterPro" id="IPR036514">
    <property type="entry name" value="SGNH_hydro_sf"/>
</dbReference>
<keyword evidence="3" id="KW-0378">Hydrolase</keyword>
<keyword evidence="1" id="KW-0732">Signal</keyword>
<accession>A0ABZ1J9B9</accession>
<name>A0ABZ1J9B9_9ACTN</name>
<gene>
    <name evidence="3" type="ORF">OG288_00825</name>
</gene>
<evidence type="ECO:0000259" key="2">
    <source>
        <dbReference type="Pfam" id="PF13472"/>
    </source>
</evidence>
<dbReference type="RefSeq" id="WP_265651741.1">
    <property type="nucleotide sequence ID" value="NZ_CP108133.1"/>
</dbReference>
<dbReference type="CDD" id="cd01823">
    <property type="entry name" value="SEST_like"/>
    <property type="match status" value="1"/>
</dbReference>
<keyword evidence="4" id="KW-1185">Reference proteome</keyword>
<dbReference type="PANTHER" id="PTHR37981:SF1">
    <property type="entry name" value="SGNH HYDROLASE-TYPE ESTERASE DOMAIN-CONTAINING PROTEIN"/>
    <property type="match status" value="1"/>
</dbReference>
<dbReference type="InterPro" id="IPR013830">
    <property type="entry name" value="SGNH_hydro"/>
</dbReference>
<evidence type="ECO:0000256" key="1">
    <source>
        <dbReference type="SAM" id="SignalP"/>
    </source>
</evidence>
<dbReference type="Gene3D" id="3.40.50.1110">
    <property type="entry name" value="SGNH hydrolase"/>
    <property type="match status" value="1"/>
</dbReference>
<dbReference type="GO" id="GO:0016787">
    <property type="term" value="F:hydrolase activity"/>
    <property type="evidence" value="ECO:0007669"/>
    <property type="project" value="UniProtKB-KW"/>
</dbReference>
<dbReference type="InterPro" id="IPR037460">
    <property type="entry name" value="SEST-like"/>
</dbReference>
<evidence type="ECO:0000313" key="3">
    <source>
        <dbReference type="EMBL" id="WTP46988.1"/>
    </source>
</evidence>
<feature type="chain" id="PRO_5045585017" evidence="1">
    <location>
        <begin position="21"/>
        <end position="310"/>
    </location>
</feature>
<evidence type="ECO:0000313" key="4">
    <source>
        <dbReference type="Proteomes" id="UP001432166"/>
    </source>
</evidence>
<feature type="domain" description="SGNH hydrolase-type esterase" evidence="2">
    <location>
        <begin position="43"/>
        <end position="296"/>
    </location>
</feature>
<sequence length="310" mass="33532">MTHLRVVLTGILLSVVVLTAAVTETHQNSDTAGDSNLQGPYVALGDSYTSGPRIPAQSGKPAGCDRSDHNYPALLAAQLKLEPGMFRDMSCSGATTADFTSPQSTDDGRNPAQLSALSRRTRLVTVGIGGNDIGFGSMLTRCLTMGAAYKLITRIKDVSVDAPCRERYVEDGTDSTQQRMTALRTVLSDLMREIRRRAPRAHLYIVGYPAILPPGGTGCRRALPLAPGDIAYLRETEDQLNKVLRQQARTAGATYVDTETESREHSVCSAQDTRWIEPLIPSSPAAPVHPNARGQRGMTQIILRAMRATQ</sequence>
<dbReference type="EMBL" id="CP108133">
    <property type="protein sequence ID" value="WTP46988.1"/>
    <property type="molecule type" value="Genomic_DNA"/>
</dbReference>
<dbReference type="PANTHER" id="PTHR37981">
    <property type="entry name" value="LIPASE 2"/>
    <property type="match status" value="1"/>
</dbReference>